<feature type="transmembrane region" description="Helical" evidence="5">
    <location>
        <begin position="70"/>
        <end position="97"/>
    </location>
</feature>
<dbReference type="Gene3D" id="1.20.1420.30">
    <property type="entry name" value="NCX, central ion-binding region"/>
    <property type="match status" value="1"/>
</dbReference>
<dbReference type="PANTHER" id="PTHR10846">
    <property type="entry name" value="SODIUM/POTASSIUM/CALCIUM EXCHANGER"/>
    <property type="match status" value="1"/>
</dbReference>
<feature type="transmembrane region" description="Helical" evidence="5">
    <location>
        <begin position="183"/>
        <end position="205"/>
    </location>
</feature>
<gene>
    <name evidence="7" type="ordered locus">Desca_1905</name>
</gene>
<dbReference type="InterPro" id="IPR004837">
    <property type="entry name" value="NaCa_Exmemb"/>
</dbReference>
<feature type="transmembrane region" description="Helical" evidence="5">
    <location>
        <begin position="118"/>
        <end position="135"/>
    </location>
</feature>
<dbReference type="KEGG" id="dca:Desca_1905"/>
<protein>
    <submittedName>
        <fullName evidence="7">Sodium/calcium exchanger membrane region</fullName>
    </submittedName>
</protein>
<proteinExistence type="predicted"/>
<feature type="transmembrane region" description="Helical" evidence="5">
    <location>
        <begin position="251"/>
        <end position="275"/>
    </location>
</feature>
<keyword evidence="8" id="KW-1185">Reference proteome</keyword>
<evidence type="ECO:0000256" key="4">
    <source>
        <dbReference type="ARBA" id="ARBA00023136"/>
    </source>
</evidence>
<dbReference type="InterPro" id="IPR004481">
    <property type="entry name" value="K/Na/Ca-exchanger"/>
</dbReference>
<dbReference type="GO" id="GO:0005886">
    <property type="term" value="C:plasma membrane"/>
    <property type="evidence" value="ECO:0007669"/>
    <property type="project" value="TreeGrafter"/>
</dbReference>
<dbReference type="GO" id="GO:0005262">
    <property type="term" value="F:calcium channel activity"/>
    <property type="evidence" value="ECO:0007669"/>
    <property type="project" value="TreeGrafter"/>
</dbReference>
<dbReference type="PANTHER" id="PTHR10846:SF8">
    <property type="entry name" value="INNER MEMBRANE PROTEIN YRBG"/>
    <property type="match status" value="1"/>
</dbReference>
<dbReference type="GO" id="GO:0008273">
    <property type="term" value="F:calcium, potassium:sodium antiporter activity"/>
    <property type="evidence" value="ECO:0007669"/>
    <property type="project" value="TreeGrafter"/>
</dbReference>
<reference evidence="7 8" key="1">
    <citation type="submission" date="2011-05" db="EMBL/GenBank/DDBJ databases">
        <title>Complete sequence of Desulfotomaculum carboxydivorans CO-1-SRB.</title>
        <authorList>
            <consortium name="US DOE Joint Genome Institute"/>
            <person name="Lucas S."/>
            <person name="Han J."/>
            <person name="Lapidus A."/>
            <person name="Cheng J.-F."/>
            <person name="Goodwin L."/>
            <person name="Pitluck S."/>
            <person name="Peters L."/>
            <person name="Mikhailova N."/>
            <person name="Lu M."/>
            <person name="Han C."/>
            <person name="Tapia R."/>
            <person name="Land M."/>
            <person name="Hauser L."/>
            <person name="Kyrpides N."/>
            <person name="Ivanova N."/>
            <person name="Pagani I."/>
            <person name="Stams A."/>
            <person name="Plugge C."/>
            <person name="Muyzer G."/>
            <person name="Kuever J."/>
            <person name="Parshina S."/>
            <person name="Ivanova A."/>
            <person name="Nazina T."/>
            <person name="Woyke T."/>
        </authorList>
    </citation>
    <scope>NUCLEOTIDE SEQUENCE [LARGE SCALE GENOMIC DNA]</scope>
    <source>
        <strain evidence="8">DSM 14880 / VKM B-2319 / CO-1-SRB</strain>
    </source>
</reference>
<keyword evidence="4 5" id="KW-0472">Membrane</keyword>
<dbReference type="EMBL" id="CP002736">
    <property type="protein sequence ID" value="AEF94749.1"/>
    <property type="molecule type" value="Genomic_DNA"/>
</dbReference>
<sequence>MAYILLIVSLAIILLSAEVFTNGIEWLGNKLNLSEGAVGSLLAAVGTALPETMIPVIAILFGAGDMADEVGIGAILGAPFMLSTLALAITGIAGMIWKVNGKRRQTMFIDRPTMNRDLSFFLLVYTVAVLAGIIPDGAKRYVAIFLVVAYGYYVAKTLGCEAGEGCEALKPLHISKKNPDPGIGLITFQIIIALTGIVIGAHLFVQEIELIAARWGVPAFILSVIIAPIATELPEKFNSVIWVRQGKDTLALGNITGAMVFQSSVIPALGLLLTPWHLSKLGIICAALALTAAGTVFILLRLRGEIRPITLAFNSVFYLIFVGAVMVLY</sequence>
<evidence type="ECO:0000256" key="3">
    <source>
        <dbReference type="ARBA" id="ARBA00022989"/>
    </source>
</evidence>
<evidence type="ECO:0000256" key="5">
    <source>
        <dbReference type="SAM" id="Phobius"/>
    </source>
</evidence>
<dbReference type="Pfam" id="PF01699">
    <property type="entry name" value="Na_Ca_ex"/>
    <property type="match status" value="2"/>
</dbReference>
<name>F6B8Q6_DESCC</name>
<dbReference type="eggNOG" id="COG0530">
    <property type="taxonomic scope" value="Bacteria"/>
</dbReference>
<keyword evidence="3 5" id="KW-1133">Transmembrane helix</keyword>
<feature type="transmembrane region" description="Helical" evidence="5">
    <location>
        <begin position="309"/>
        <end position="328"/>
    </location>
</feature>
<feature type="domain" description="Sodium/calcium exchanger membrane region" evidence="6">
    <location>
        <begin position="2"/>
        <end position="155"/>
    </location>
</feature>
<evidence type="ECO:0000259" key="6">
    <source>
        <dbReference type="Pfam" id="PF01699"/>
    </source>
</evidence>
<evidence type="ECO:0000313" key="8">
    <source>
        <dbReference type="Proteomes" id="UP000009226"/>
    </source>
</evidence>
<dbReference type="Proteomes" id="UP000009226">
    <property type="component" value="Chromosome"/>
</dbReference>
<evidence type="ECO:0000256" key="1">
    <source>
        <dbReference type="ARBA" id="ARBA00004141"/>
    </source>
</evidence>
<evidence type="ECO:0000256" key="2">
    <source>
        <dbReference type="ARBA" id="ARBA00022692"/>
    </source>
</evidence>
<accession>F6B8Q6</accession>
<evidence type="ECO:0000313" key="7">
    <source>
        <dbReference type="EMBL" id="AEF94749.1"/>
    </source>
</evidence>
<dbReference type="GO" id="GO:0006874">
    <property type="term" value="P:intracellular calcium ion homeostasis"/>
    <property type="evidence" value="ECO:0007669"/>
    <property type="project" value="TreeGrafter"/>
</dbReference>
<feature type="domain" description="Sodium/calcium exchanger membrane region" evidence="6">
    <location>
        <begin position="187"/>
        <end position="325"/>
    </location>
</feature>
<comment type="subcellular location">
    <subcellularLocation>
        <location evidence="1">Membrane</location>
        <topology evidence="1">Multi-pass membrane protein</topology>
    </subcellularLocation>
</comment>
<keyword evidence="2 5" id="KW-0812">Transmembrane</keyword>
<feature type="transmembrane region" description="Helical" evidence="5">
    <location>
        <begin position="211"/>
        <end position="230"/>
    </location>
</feature>
<dbReference type="HOGENOM" id="CLU_072251_0_0_9"/>
<feature type="transmembrane region" description="Helical" evidence="5">
    <location>
        <begin position="281"/>
        <end position="302"/>
    </location>
</feature>
<dbReference type="RefSeq" id="WP_013810439.1">
    <property type="nucleotide sequence ID" value="NC_015565.1"/>
</dbReference>
<dbReference type="AlphaFoldDB" id="F6B8Q6"/>
<dbReference type="STRING" id="868595.Desca_1905"/>
<dbReference type="InterPro" id="IPR044880">
    <property type="entry name" value="NCX_ion-bd_dom_sf"/>
</dbReference>
<organism evidence="7 8">
    <name type="scientific">Desulfotomaculum nigrificans (strain DSM 14880 / VKM B-2319 / CO-1-SRB)</name>
    <name type="common">Desulfotomaculum carboxydivorans</name>
    <dbReference type="NCBI Taxonomy" id="868595"/>
    <lineage>
        <taxon>Bacteria</taxon>
        <taxon>Bacillati</taxon>
        <taxon>Bacillota</taxon>
        <taxon>Clostridia</taxon>
        <taxon>Eubacteriales</taxon>
        <taxon>Desulfotomaculaceae</taxon>
        <taxon>Desulfotomaculum</taxon>
    </lineage>
</organism>